<keyword evidence="2" id="KW-0285">Flavoprotein</keyword>
<dbReference type="InterPro" id="IPR013785">
    <property type="entry name" value="Aldolase_TIM"/>
</dbReference>
<keyword evidence="5 7" id="KW-0503">Monooxygenase</keyword>
<evidence type="ECO:0000313" key="8">
    <source>
        <dbReference type="Proteomes" id="UP001466933"/>
    </source>
</evidence>
<dbReference type="EC" id="1.13.12.-" evidence="7"/>
<keyword evidence="3" id="KW-0288">FMN</keyword>
<evidence type="ECO:0000256" key="3">
    <source>
        <dbReference type="ARBA" id="ARBA00022643"/>
    </source>
</evidence>
<evidence type="ECO:0000313" key="7">
    <source>
        <dbReference type="EMBL" id="MEN2473449.1"/>
    </source>
</evidence>
<comment type="similarity">
    <text evidence="1">Belongs to the nitronate monooxygenase family. NMO class I subfamily.</text>
</comment>
<evidence type="ECO:0000256" key="5">
    <source>
        <dbReference type="ARBA" id="ARBA00023033"/>
    </source>
</evidence>
<evidence type="ECO:0000256" key="6">
    <source>
        <dbReference type="SAM" id="MobiDB-lite"/>
    </source>
</evidence>
<accession>A0ABU9WMY8</accession>
<dbReference type="Gene3D" id="3.20.20.70">
    <property type="entry name" value="Aldolase class I"/>
    <property type="match status" value="1"/>
</dbReference>
<dbReference type="Proteomes" id="UP001466933">
    <property type="component" value="Unassembled WGS sequence"/>
</dbReference>
<keyword evidence="8" id="KW-1185">Reference proteome</keyword>
<dbReference type="GO" id="GO:0004497">
    <property type="term" value="F:monooxygenase activity"/>
    <property type="evidence" value="ECO:0007669"/>
    <property type="project" value="UniProtKB-KW"/>
</dbReference>
<dbReference type="SUPFAM" id="SSF51412">
    <property type="entry name" value="Inosine monophosphate dehydrogenase (IMPDH)"/>
    <property type="match status" value="1"/>
</dbReference>
<dbReference type="InterPro" id="IPR004136">
    <property type="entry name" value="NMO"/>
</dbReference>
<keyword evidence="4 7" id="KW-0560">Oxidoreductase</keyword>
<reference evidence="7 8" key="1">
    <citation type="submission" date="2024-05" db="EMBL/GenBank/DDBJ databases">
        <title>Burkholderia sp. Nov. a novel bacteria isolated from rhizosphere soil of Camellia sinensis.</title>
        <authorList>
            <person name="Dong Y."/>
        </authorList>
    </citation>
    <scope>NUCLEOTIDE SEQUENCE [LARGE SCALE GENOMIC DNA]</scope>
    <source>
        <strain evidence="7 8">GS2Y</strain>
    </source>
</reference>
<feature type="region of interest" description="Disordered" evidence="6">
    <location>
        <begin position="254"/>
        <end position="282"/>
    </location>
</feature>
<sequence length="330" mass="35091">MSRQLPEAIAKRLRLPVIAAPMRRVSGPDLVIAACRSGIIGSFPTANTDDARELDRWLQRIESELSDGDGHFAPWCANLVIRHGEEKLRRDVEVIVRHGAEMVITSVGSPAPIIEPLHEAGCLVFSDVATIRHAQKAVEVGADGLILLTAGAGGQTGWLNGFAFVRAVRSFFDGPIVLAGGVSDGTALFAAQALGCDLAYMGTRMIAAEESMASPAYKNMLLSSTADDVVLTRAITGLPTSMLGPSLVAAGLDPRDLDESATPAQARERYSQPKDPDAPRRWSGIWSAGHSVSGVARIEPLAEIVAATEREFDAARRQALSLADSPHLDV</sequence>
<feature type="compositionally biased region" description="Basic and acidic residues" evidence="6">
    <location>
        <begin position="266"/>
        <end position="280"/>
    </location>
</feature>
<evidence type="ECO:0000256" key="4">
    <source>
        <dbReference type="ARBA" id="ARBA00023002"/>
    </source>
</evidence>
<evidence type="ECO:0000256" key="2">
    <source>
        <dbReference type="ARBA" id="ARBA00022630"/>
    </source>
</evidence>
<dbReference type="Pfam" id="PF03060">
    <property type="entry name" value="NMO"/>
    <property type="match status" value="1"/>
</dbReference>
<dbReference type="PANTHER" id="PTHR42747">
    <property type="entry name" value="NITRONATE MONOOXYGENASE-RELATED"/>
    <property type="match status" value="1"/>
</dbReference>
<comment type="caution">
    <text evidence="7">The sequence shown here is derived from an EMBL/GenBank/DDBJ whole genome shotgun (WGS) entry which is preliminary data.</text>
</comment>
<organism evidence="7 8">
    <name type="scientific">Burkholderia theae</name>
    <dbReference type="NCBI Taxonomy" id="3143496"/>
    <lineage>
        <taxon>Bacteria</taxon>
        <taxon>Pseudomonadati</taxon>
        <taxon>Pseudomonadota</taxon>
        <taxon>Betaproteobacteria</taxon>
        <taxon>Burkholderiales</taxon>
        <taxon>Burkholderiaceae</taxon>
        <taxon>Burkholderia</taxon>
    </lineage>
</organism>
<dbReference type="PANTHER" id="PTHR42747:SF4">
    <property type="entry name" value="BLR1330 PROTEIN"/>
    <property type="match status" value="1"/>
</dbReference>
<proteinExistence type="inferred from homology"/>
<gene>
    <name evidence="7" type="ORF">VOI36_26400</name>
</gene>
<evidence type="ECO:0000256" key="1">
    <source>
        <dbReference type="ARBA" id="ARBA00009881"/>
    </source>
</evidence>
<protein>
    <submittedName>
        <fullName evidence="7">Nitronate monooxygenase</fullName>
        <ecNumber evidence="7">1.13.12.-</ecNumber>
    </submittedName>
</protein>
<dbReference type="EMBL" id="JBCPYA010000012">
    <property type="protein sequence ID" value="MEN2473449.1"/>
    <property type="molecule type" value="Genomic_DNA"/>
</dbReference>
<dbReference type="CDD" id="cd04730">
    <property type="entry name" value="NPD_like"/>
    <property type="match status" value="1"/>
</dbReference>
<name>A0ABU9WMY8_9BURK</name>
<dbReference type="RefSeq" id="WP_343494048.1">
    <property type="nucleotide sequence ID" value="NZ_JBCPYA010000012.1"/>
</dbReference>